<evidence type="ECO:0000313" key="9">
    <source>
        <dbReference type="EMBL" id="CAG9808748.1"/>
    </source>
</evidence>
<feature type="domain" description="SOCS box" evidence="8">
    <location>
        <begin position="178"/>
        <end position="223"/>
    </location>
</feature>
<evidence type="ECO:0000256" key="1">
    <source>
        <dbReference type="ARBA" id="ARBA00022604"/>
    </source>
</evidence>
<name>A0A9N9S4E9_9DIPT</name>
<evidence type="ECO:0000256" key="5">
    <source>
        <dbReference type="PROSITE-ProRule" id="PRU00191"/>
    </source>
</evidence>
<evidence type="ECO:0000256" key="4">
    <source>
        <dbReference type="ARBA" id="ARBA00022999"/>
    </source>
</evidence>
<feature type="domain" description="SH2" evidence="7">
    <location>
        <begin position="82"/>
        <end position="183"/>
    </location>
</feature>
<feature type="region of interest" description="Disordered" evidence="6">
    <location>
        <begin position="37"/>
        <end position="62"/>
    </location>
</feature>
<dbReference type="AlphaFoldDB" id="A0A9N9S4E9"/>
<dbReference type="InterPro" id="IPR001496">
    <property type="entry name" value="SOCS_box"/>
</dbReference>
<keyword evidence="3" id="KW-0833">Ubl conjugation pathway</keyword>
<protein>
    <submittedName>
        <fullName evidence="9">Uncharacterized protein</fullName>
    </submittedName>
</protein>
<dbReference type="PROSITE" id="PS50225">
    <property type="entry name" value="SOCS"/>
    <property type="match status" value="1"/>
</dbReference>
<dbReference type="SUPFAM" id="SSF158235">
    <property type="entry name" value="SOCS box-like"/>
    <property type="match status" value="1"/>
</dbReference>
<dbReference type="GO" id="GO:0035556">
    <property type="term" value="P:intracellular signal transduction"/>
    <property type="evidence" value="ECO:0007669"/>
    <property type="project" value="InterPro"/>
</dbReference>
<dbReference type="GO" id="GO:0005942">
    <property type="term" value="C:phosphatidylinositol 3-kinase complex"/>
    <property type="evidence" value="ECO:0007669"/>
    <property type="project" value="TreeGrafter"/>
</dbReference>
<dbReference type="InterPro" id="IPR036036">
    <property type="entry name" value="SOCS_box-like_dom_sf"/>
</dbReference>
<dbReference type="GO" id="GO:0046854">
    <property type="term" value="P:phosphatidylinositol phosphate biosynthetic process"/>
    <property type="evidence" value="ECO:0007669"/>
    <property type="project" value="TreeGrafter"/>
</dbReference>
<dbReference type="GO" id="GO:0046935">
    <property type="term" value="F:1-phosphatidylinositol-3-kinase regulator activity"/>
    <property type="evidence" value="ECO:0007669"/>
    <property type="project" value="TreeGrafter"/>
</dbReference>
<dbReference type="PANTHER" id="PTHR10155:SF32">
    <property type="entry name" value="LP02169P"/>
    <property type="match status" value="1"/>
</dbReference>
<dbReference type="PANTHER" id="PTHR10155">
    <property type="entry name" value="PHOSPHATIDYLINOSITOL 3-KINASE REGULATORY SUBUNIT"/>
    <property type="match status" value="1"/>
</dbReference>
<dbReference type="Pfam" id="PF07525">
    <property type="entry name" value="SOCS_box"/>
    <property type="match status" value="1"/>
</dbReference>
<evidence type="ECO:0000256" key="2">
    <source>
        <dbReference type="ARBA" id="ARBA00022700"/>
    </source>
</evidence>
<dbReference type="Gene3D" id="3.30.505.10">
    <property type="entry name" value="SH2 domain"/>
    <property type="match status" value="1"/>
</dbReference>
<gene>
    <name evidence="9" type="ORF">CHIRRI_LOCUS11584</name>
</gene>
<accession>A0A9N9S4E9</accession>
<keyword evidence="2" id="KW-0734">Signal transduction inhibitor</keyword>
<reference evidence="9" key="1">
    <citation type="submission" date="2022-01" db="EMBL/GenBank/DDBJ databases">
        <authorList>
            <person name="King R."/>
        </authorList>
    </citation>
    <scope>NUCLEOTIDE SEQUENCE</scope>
</reference>
<keyword evidence="10" id="KW-1185">Reference proteome</keyword>
<dbReference type="Proteomes" id="UP001153620">
    <property type="component" value="Chromosome 3"/>
</dbReference>
<keyword evidence="1" id="KW-0341">Growth regulation</keyword>
<evidence type="ECO:0000259" key="8">
    <source>
        <dbReference type="PROSITE" id="PS50225"/>
    </source>
</evidence>
<proteinExistence type="predicted"/>
<dbReference type="SMART" id="SM00252">
    <property type="entry name" value="SH2"/>
    <property type="match status" value="1"/>
</dbReference>
<evidence type="ECO:0000256" key="6">
    <source>
        <dbReference type="SAM" id="MobiDB-lite"/>
    </source>
</evidence>
<dbReference type="SMART" id="SM00253">
    <property type="entry name" value="SOCS"/>
    <property type="match status" value="1"/>
</dbReference>
<dbReference type="Pfam" id="PF00017">
    <property type="entry name" value="SH2"/>
    <property type="match status" value="1"/>
</dbReference>
<dbReference type="InterPro" id="IPR036860">
    <property type="entry name" value="SH2_dom_sf"/>
</dbReference>
<evidence type="ECO:0000313" key="10">
    <source>
        <dbReference type="Proteomes" id="UP001153620"/>
    </source>
</evidence>
<sequence>MDNASNNNWLSLLRRKIQKKFKRNRQKASNTCENIAEEASQENTLENSQEQTQSSTAETTDQLNNINANCDDMKKELYKLNCYWPNLSRAGAQKILSNKQNGSFLIRDSSTENKSFTLSFRANSKTFHCRNQFEVLTQGSKINNSLIDIIEDTVKKSQSSVVGFVKCDNSDLLPIAVRLIYPICRENNVPSLQNLCLNLLVSNVNKSNINSLPLPPKIKEYVRTAYNTL</sequence>
<dbReference type="GO" id="GO:0009968">
    <property type="term" value="P:negative regulation of signal transduction"/>
    <property type="evidence" value="ECO:0007669"/>
    <property type="project" value="UniProtKB-KW"/>
</dbReference>
<evidence type="ECO:0000256" key="3">
    <source>
        <dbReference type="ARBA" id="ARBA00022786"/>
    </source>
</evidence>
<feature type="compositionally biased region" description="Low complexity" evidence="6">
    <location>
        <begin position="44"/>
        <end position="60"/>
    </location>
</feature>
<dbReference type="InterPro" id="IPR000980">
    <property type="entry name" value="SH2"/>
</dbReference>
<dbReference type="EMBL" id="OU895879">
    <property type="protein sequence ID" value="CAG9808748.1"/>
    <property type="molecule type" value="Genomic_DNA"/>
</dbReference>
<dbReference type="SUPFAM" id="SSF55550">
    <property type="entry name" value="SH2 domain"/>
    <property type="match status" value="1"/>
</dbReference>
<dbReference type="OrthoDB" id="6270897at2759"/>
<organism evidence="9 10">
    <name type="scientific">Chironomus riparius</name>
    <dbReference type="NCBI Taxonomy" id="315576"/>
    <lineage>
        <taxon>Eukaryota</taxon>
        <taxon>Metazoa</taxon>
        <taxon>Ecdysozoa</taxon>
        <taxon>Arthropoda</taxon>
        <taxon>Hexapoda</taxon>
        <taxon>Insecta</taxon>
        <taxon>Pterygota</taxon>
        <taxon>Neoptera</taxon>
        <taxon>Endopterygota</taxon>
        <taxon>Diptera</taxon>
        <taxon>Nematocera</taxon>
        <taxon>Chironomoidea</taxon>
        <taxon>Chironomidae</taxon>
        <taxon>Chironominae</taxon>
        <taxon>Chironomus</taxon>
    </lineage>
</organism>
<reference evidence="9" key="2">
    <citation type="submission" date="2022-10" db="EMBL/GenBank/DDBJ databases">
        <authorList>
            <consortium name="ENA_rothamsted_submissions"/>
            <consortium name="culmorum"/>
            <person name="King R."/>
        </authorList>
    </citation>
    <scope>NUCLEOTIDE SEQUENCE</scope>
</reference>
<dbReference type="PROSITE" id="PS50001">
    <property type="entry name" value="SH2"/>
    <property type="match status" value="1"/>
</dbReference>
<evidence type="ECO:0000259" key="7">
    <source>
        <dbReference type="PROSITE" id="PS50001"/>
    </source>
</evidence>
<keyword evidence="4 5" id="KW-0727">SH2 domain</keyword>